<organism evidence="2 3">
    <name type="scientific">Edaphosphingomonas laterariae</name>
    <dbReference type="NCBI Taxonomy" id="861865"/>
    <lineage>
        <taxon>Bacteria</taxon>
        <taxon>Pseudomonadati</taxon>
        <taxon>Pseudomonadota</taxon>
        <taxon>Alphaproteobacteria</taxon>
        <taxon>Sphingomonadales</taxon>
        <taxon>Rhizorhabdaceae</taxon>
        <taxon>Edaphosphingomonas</taxon>
    </lineage>
</organism>
<keyword evidence="1" id="KW-0732">Signal</keyword>
<name>A0A239CV24_9SPHN</name>
<gene>
    <name evidence="2" type="ORF">SAMN06295912_10342</name>
</gene>
<protein>
    <recommendedName>
        <fullName evidence="4">DUF4893 domain-containing protein</fullName>
    </recommendedName>
</protein>
<dbReference type="Proteomes" id="UP000198281">
    <property type="component" value="Unassembled WGS sequence"/>
</dbReference>
<evidence type="ECO:0008006" key="4">
    <source>
        <dbReference type="Google" id="ProtNLM"/>
    </source>
</evidence>
<feature type="signal peptide" evidence="1">
    <location>
        <begin position="1"/>
        <end position="23"/>
    </location>
</feature>
<sequence>MLNCARWPFWAALLSLLAGCASSGDRADAATAPSPANWRSLATVNDRERIRTWRDAWVKATAQINAAGEGAKLPPLGPLMQPDAALANPGLPPGAYSCKIYKLGTRQADGPVFRVSQPFTCRVAQEGDMLSLSKLGGVQKPVGFLFPGDDSRMIFLGTMMLGDEQRALDYGRDPERDMAGALERIAPQRWRLILPFPHWESTLDVMELVPKA</sequence>
<proteinExistence type="predicted"/>
<evidence type="ECO:0000313" key="3">
    <source>
        <dbReference type="Proteomes" id="UP000198281"/>
    </source>
</evidence>
<evidence type="ECO:0000313" key="2">
    <source>
        <dbReference type="EMBL" id="SNS23648.1"/>
    </source>
</evidence>
<accession>A0A239CV24</accession>
<dbReference type="EMBL" id="FZOS01000003">
    <property type="protein sequence ID" value="SNS23648.1"/>
    <property type="molecule type" value="Genomic_DNA"/>
</dbReference>
<keyword evidence="3" id="KW-1185">Reference proteome</keyword>
<dbReference type="Pfam" id="PF16233">
    <property type="entry name" value="DUF4893"/>
    <property type="match status" value="1"/>
</dbReference>
<dbReference type="InterPro" id="IPR032609">
    <property type="entry name" value="DUF4893"/>
</dbReference>
<feature type="chain" id="PRO_5012918392" description="DUF4893 domain-containing protein" evidence="1">
    <location>
        <begin position="24"/>
        <end position="212"/>
    </location>
</feature>
<evidence type="ECO:0000256" key="1">
    <source>
        <dbReference type="SAM" id="SignalP"/>
    </source>
</evidence>
<dbReference type="AlphaFoldDB" id="A0A239CV24"/>
<dbReference type="PROSITE" id="PS51257">
    <property type="entry name" value="PROKAR_LIPOPROTEIN"/>
    <property type="match status" value="1"/>
</dbReference>
<reference evidence="3" key="1">
    <citation type="submission" date="2017-06" db="EMBL/GenBank/DDBJ databases">
        <authorList>
            <person name="Varghese N."/>
            <person name="Submissions S."/>
        </authorList>
    </citation>
    <scope>NUCLEOTIDE SEQUENCE [LARGE SCALE GENOMIC DNA]</scope>
    <source>
        <strain evidence="3">LNB2</strain>
    </source>
</reference>